<evidence type="ECO:0000313" key="5">
    <source>
        <dbReference type="Proteomes" id="UP000195814"/>
    </source>
</evidence>
<dbReference type="InterPro" id="IPR002491">
    <property type="entry name" value="ABC_transptr_periplasmic_BD"/>
</dbReference>
<protein>
    <submittedName>
        <fullName evidence="2">Iron transporter</fullName>
    </submittedName>
</protein>
<organism evidence="2 5">
    <name type="scientific">Tatumella citrea</name>
    <name type="common">Pantoea citrea</name>
    <dbReference type="NCBI Taxonomy" id="53336"/>
    <lineage>
        <taxon>Bacteria</taxon>
        <taxon>Pseudomonadati</taxon>
        <taxon>Pseudomonadota</taxon>
        <taxon>Gammaproteobacteria</taxon>
        <taxon>Enterobacterales</taxon>
        <taxon>Erwiniaceae</taxon>
        <taxon>Tatumella</taxon>
    </lineage>
</organism>
<dbReference type="PROSITE" id="PS50983">
    <property type="entry name" value="FE_B12_PBP"/>
    <property type="match status" value="1"/>
</dbReference>
<dbReference type="Proteomes" id="UP000195814">
    <property type="component" value="Chromosome"/>
</dbReference>
<dbReference type="EMBL" id="CP015579">
    <property type="protein sequence ID" value="ARU96339.1"/>
    <property type="molecule type" value="Genomic_DNA"/>
</dbReference>
<dbReference type="InterPro" id="IPR050902">
    <property type="entry name" value="ABC_Transporter_SBP"/>
</dbReference>
<dbReference type="Pfam" id="PF01497">
    <property type="entry name" value="Peripla_BP_2"/>
    <property type="match status" value="1"/>
</dbReference>
<evidence type="ECO:0000259" key="1">
    <source>
        <dbReference type="PROSITE" id="PS50983"/>
    </source>
</evidence>
<feature type="domain" description="Fe/B12 periplasmic-binding" evidence="1">
    <location>
        <begin position="44"/>
        <end position="348"/>
    </location>
</feature>
<name>A0A1Y0LQR0_TATCI</name>
<gene>
    <name evidence="2" type="ORF">A7K98_20650</name>
    <name evidence="3" type="ORF">A7K99_20635</name>
</gene>
<dbReference type="EMBL" id="CP015581">
    <property type="protein sequence ID" value="ARV00373.1"/>
    <property type="molecule type" value="Genomic_DNA"/>
</dbReference>
<evidence type="ECO:0000313" key="2">
    <source>
        <dbReference type="EMBL" id="ARU96339.1"/>
    </source>
</evidence>
<evidence type="ECO:0000313" key="3">
    <source>
        <dbReference type="EMBL" id="ARV00373.1"/>
    </source>
</evidence>
<dbReference type="KEGG" id="tci:A7K98_20650"/>
<sequence>MPMKIATRLIYLFTLIVTLGHQVLADTVTDVLGRKVNLPEVPHHVMLADARAIEAMSIVFQGDPSASIAAWDNSLQKKSPDIMAAFAGNFPALKKIPTFSNPYTTTFDAENAVAMHADLVIFDIGLLEKLKDEGVLSRLDNLHIPYIFIDFRQKPLQNSARSIELLGQVFHQQANTNQFLNFYRQRAVLISQRVASLSPQKRPTVFIERSAGILGDFCCSTFGQGSLGEFVQAAGGNNLGGTLFSGMGGDVSLEKIITLNPDFYLLTGADWKNDRKASASVPLGYLQDPALAQKKLAALMNRTGFNVLQAVQNHRVLALYHQFYDLPSNIIAVEEIAKFLHPQLFKDINPQTDLAYVHQHFMGLKTSGVFWISQ</sequence>
<reference evidence="4 5" key="1">
    <citation type="submission" date="2016-05" db="EMBL/GenBank/DDBJ databases">
        <title>Complete genome sequence of two 2,5-diketo-D-glunonic acid producing strain Tatumella citrea.</title>
        <authorList>
            <person name="Duan C."/>
            <person name="Yang J."/>
            <person name="Yang S."/>
        </authorList>
    </citation>
    <scope>NUCLEOTIDE SEQUENCE [LARGE SCALE GENOMIC DNA]</scope>
    <source>
        <strain evidence="3 4">ATCC 39140</strain>
        <strain evidence="2 5">DSM 13699</strain>
    </source>
</reference>
<keyword evidence="4" id="KW-1185">Reference proteome</keyword>
<dbReference type="Proteomes" id="UP000195729">
    <property type="component" value="Chromosome"/>
</dbReference>
<proteinExistence type="predicted"/>
<dbReference type="Gene3D" id="3.40.50.1980">
    <property type="entry name" value="Nitrogenase molybdenum iron protein domain"/>
    <property type="match status" value="2"/>
</dbReference>
<evidence type="ECO:0000313" key="4">
    <source>
        <dbReference type="Proteomes" id="UP000195729"/>
    </source>
</evidence>
<dbReference type="PANTHER" id="PTHR30535">
    <property type="entry name" value="VITAMIN B12-BINDING PROTEIN"/>
    <property type="match status" value="1"/>
</dbReference>
<dbReference type="SUPFAM" id="SSF53807">
    <property type="entry name" value="Helical backbone' metal receptor"/>
    <property type="match status" value="1"/>
</dbReference>
<dbReference type="RefSeq" id="WP_407703129.1">
    <property type="nucleotide sequence ID" value="NZ_CP015579.1"/>
</dbReference>
<accession>A0A1Y0LQR0</accession>
<dbReference type="PANTHER" id="PTHR30535:SF34">
    <property type="entry name" value="MOLYBDATE-BINDING PROTEIN MOLA"/>
    <property type="match status" value="1"/>
</dbReference>
<dbReference type="AlphaFoldDB" id="A0A1Y0LQR0"/>